<keyword evidence="3 6" id="KW-1133">Transmembrane helix</keyword>
<proteinExistence type="predicted"/>
<dbReference type="SUPFAM" id="SSF144091">
    <property type="entry name" value="Rhomboid-like"/>
    <property type="match status" value="1"/>
</dbReference>
<keyword evidence="8" id="KW-1185">Reference proteome</keyword>
<dbReference type="Gene3D" id="1.20.1540.10">
    <property type="entry name" value="Rhomboid-like"/>
    <property type="match status" value="1"/>
</dbReference>
<keyword evidence="2 6" id="KW-0812">Transmembrane</keyword>
<evidence type="ECO:0008006" key="9">
    <source>
        <dbReference type="Google" id="ProtNLM"/>
    </source>
</evidence>
<name>A0ABR4NI52_9FUNG</name>
<dbReference type="InterPro" id="IPR035952">
    <property type="entry name" value="Rhomboid-like_sf"/>
</dbReference>
<feature type="compositionally biased region" description="Polar residues" evidence="5">
    <location>
        <begin position="241"/>
        <end position="256"/>
    </location>
</feature>
<feature type="region of interest" description="Disordered" evidence="5">
    <location>
        <begin position="230"/>
        <end position="256"/>
    </location>
</feature>
<reference evidence="7 8" key="1">
    <citation type="submission" date="2023-09" db="EMBL/GenBank/DDBJ databases">
        <title>Pangenome analysis of Batrachochytrium dendrobatidis and related Chytrids.</title>
        <authorList>
            <person name="Yacoub M.N."/>
            <person name="Stajich J.E."/>
            <person name="James T.Y."/>
        </authorList>
    </citation>
    <scope>NUCLEOTIDE SEQUENCE [LARGE SCALE GENOMIC DNA]</scope>
    <source>
        <strain evidence="7 8">JEL0888</strain>
    </source>
</reference>
<protein>
    <recommendedName>
        <fullName evidence="9">Peptidase S54 rhomboid domain-containing protein</fullName>
    </recommendedName>
</protein>
<feature type="transmembrane region" description="Helical" evidence="6">
    <location>
        <begin position="74"/>
        <end position="96"/>
    </location>
</feature>
<evidence type="ECO:0000256" key="6">
    <source>
        <dbReference type="SAM" id="Phobius"/>
    </source>
</evidence>
<evidence type="ECO:0000256" key="2">
    <source>
        <dbReference type="ARBA" id="ARBA00022692"/>
    </source>
</evidence>
<sequence>MVLDGTQLFVVGTAALTLPSLLTTYWKELFITRPPLSSAYVREHGFVSFQVEPRFKLLTPKHTFVTHMFRHSDLLHWFTNMYSMATSAAFLDLGFWRSSLLFYGGGIAGAASQILERTMLRDSRSRLTIEPAREWLREAGDQLSNWIAGKPTEDAKIIGLFSGLFPTTFSMCGASGGVFALIGAETYLISVALWRILTGRERSRRHLREQRLADLIAMIASRASAWDCSSQGRSMRRDRQQQCPSGPTRPPSTSDTALTLADSSLACSPCGS</sequence>
<accession>A0ABR4NI52</accession>
<comment type="caution">
    <text evidence="7">The sequence shown here is derived from an EMBL/GenBank/DDBJ whole genome shotgun (WGS) entry which is preliminary data.</text>
</comment>
<dbReference type="EMBL" id="JADGIZ020000003">
    <property type="protein sequence ID" value="KAL2919213.1"/>
    <property type="molecule type" value="Genomic_DNA"/>
</dbReference>
<comment type="subcellular location">
    <subcellularLocation>
        <location evidence="1">Membrane</location>
        <topology evidence="1">Multi-pass membrane protein</topology>
    </subcellularLocation>
</comment>
<keyword evidence="4 6" id="KW-0472">Membrane</keyword>
<evidence type="ECO:0000256" key="1">
    <source>
        <dbReference type="ARBA" id="ARBA00004141"/>
    </source>
</evidence>
<dbReference type="Proteomes" id="UP001527925">
    <property type="component" value="Unassembled WGS sequence"/>
</dbReference>
<organism evidence="7 8">
    <name type="scientific">Polyrhizophydium stewartii</name>
    <dbReference type="NCBI Taxonomy" id="2732419"/>
    <lineage>
        <taxon>Eukaryota</taxon>
        <taxon>Fungi</taxon>
        <taxon>Fungi incertae sedis</taxon>
        <taxon>Chytridiomycota</taxon>
        <taxon>Chytridiomycota incertae sedis</taxon>
        <taxon>Chytridiomycetes</taxon>
        <taxon>Rhizophydiales</taxon>
        <taxon>Rhizophydiales incertae sedis</taxon>
        <taxon>Polyrhizophydium</taxon>
    </lineage>
</organism>
<feature type="transmembrane region" description="Helical" evidence="6">
    <location>
        <begin position="174"/>
        <end position="197"/>
    </location>
</feature>
<evidence type="ECO:0000256" key="3">
    <source>
        <dbReference type="ARBA" id="ARBA00022989"/>
    </source>
</evidence>
<evidence type="ECO:0000256" key="5">
    <source>
        <dbReference type="SAM" id="MobiDB-lite"/>
    </source>
</evidence>
<evidence type="ECO:0000313" key="7">
    <source>
        <dbReference type="EMBL" id="KAL2919213.1"/>
    </source>
</evidence>
<evidence type="ECO:0000313" key="8">
    <source>
        <dbReference type="Proteomes" id="UP001527925"/>
    </source>
</evidence>
<evidence type="ECO:0000256" key="4">
    <source>
        <dbReference type="ARBA" id="ARBA00023136"/>
    </source>
</evidence>
<gene>
    <name evidence="7" type="ORF">HK105_200856</name>
</gene>